<evidence type="ECO:0000256" key="2">
    <source>
        <dbReference type="ARBA" id="ARBA00022898"/>
    </source>
</evidence>
<keyword evidence="3" id="KW-0456">Lyase</keyword>
<evidence type="ECO:0000256" key="3">
    <source>
        <dbReference type="ARBA" id="ARBA00023239"/>
    </source>
</evidence>
<evidence type="ECO:0000313" key="5">
    <source>
        <dbReference type="EMBL" id="SIN68026.1"/>
    </source>
</evidence>
<dbReference type="InterPro" id="IPR001926">
    <property type="entry name" value="TrpB-like_PALP"/>
</dbReference>
<sequence length="324" mass="34608">MIWPKATDILLAAQFLREKVRHTPIEKSLDLSDIAGGSVYLKWENLQPCGSFKIRGALNKMFHMSEEERERGVVTASSGNHAQGVAIAARMLNVKAVIFVPGVCPANKQRAIKRLGGDVVDLRVVGHLYDDAEQAARQLARSEGLTYVSSYEDHHIICGAGTVGLEMLLDVPDLDMLVVPAGGGGLISGIATIAKALSPGIRIVGVQSVASMPWVVSWQSGRVIDVTYSDSLADGLTGSIPQSLLDLARVRVDDFMAVTEDDIAKAIAFLHRRHHQIVEGAGAVGVAALLSGRVSAKGRRVGVVISGGNIDHEVLMNILEKVTL</sequence>
<evidence type="ECO:0000256" key="1">
    <source>
        <dbReference type="ARBA" id="ARBA00001933"/>
    </source>
</evidence>
<accession>A0ABY1JD91</accession>
<evidence type="ECO:0000313" key="6">
    <source>
        <dbReference type="Proteomes" id="UP000185093"/>
    </source>
</evidence>
<evidence type="ECO:0000259" key="4">
    <source>
        <dbReference type="Pfam" id="PF00291"/>
    </source>
</evidence>
<reference evidence="5 6" key="1">
    <citation type="submission" date="2016-11" db="EMBL/GenBank/DDBJ databases">
        <authorList>
            <person name="Varghese N."/>
            <person name="Submissions S."/>
        </authorList>
    </citation>
    <scope>NUCLEOTIDE SEQUENCE [LARGE SCALE GENOMIC DNA]</scope>
    <source>
        <strain evidence="5 6">DSM 20664</strain>
    </source>
</reference>
<proteinExistence type="predicted"/>
<dbReference type="RefSeq" id="WP_014807902.1">
    <property type="nucleotide sequence ID" value="NZ_FSQZ01000001.1"/>
</dbReference>
<dbReference type="CDD" id="cd01562">
    <property type="entry name" value="Thr-dehyd"/>
    <property type="match status" value="1"/>
</dbReference>
<dbReference type="Gene3D" id="3.40.50.1100">
    <property type="match status" value="2"/>
</dbReference>
<dbReference type="PANTHER" id="PTHR48078">
    <property type="entry name" value="THREONINE DEHYDRATASE, MITOCHONDRIAL-RELATED"/>
    <property type="match status" value="1"/>
</dbReference>
<name>A0ABY1JD91_9BACT</name>
<dbReference type="InterPro" id="IPR050147">
    <property type="entry name" value="Ser/Thr_Dehydratase"/>
</dbReference>
<dbReference type="EMBL" id="FSQZ01000001">
    <property type="protein sequence ID" value="SIN68026.1"/>
    <property type="molecule type" value="Genomic_DNA"/>
</dbReference>
<gene>
    <name evidence="5" type="ORF">SAMN05444368_1125</name>
</gene>
<protein>
    <submittedName>
        <fullName evidence="5">Threonine dehydratase</fullName>
    </submittedName>
</protein>
<organism evidence="5 6">
    <name type="scientific">Acetomicrobium flavidum</name>
    <dbReference type="NCBI Taxonomy" id="49896"/>
    <lineage>
        <taxon>Bacteria</taxon>
        <taxon>Thermotogati</taxon>
        <taxon>Synergistota</taxon>
        <taxon>Synergistia</taxon>
        <taxon>Synergistales</taxon>
        <taxon>Acetomicrobiaceae</taxon>
        <taxon>Acetomicrobium</taxon>
    </lineage>
</organism>
<comment type="cofactor">
    <cofactor evidence="1">
        <name>pyridoxal 5'-phosphate</name>
        <dbReference type="ChEBI" id="CHEBI:597326"/>
    </cofactor>
</comment>
<dbReference type="SUPFAM" id="SSF53686">
    <property type="entry name" value="Tryptophan synthase beta subunit-like PLP-dependent enzymes"/>
    <property type="match status" value="1"/>
</dbReference>
<dbReference type="InterPro" id="IPR036052">
    <property type="entry name" value="TrpB-like_PALP_sf"/>
</dbReference>
<keyword evidence="2" id="KW-0663">Pyridoxal phosphate</keyword>
<dbReference type="PANTHER" id="PTHR48078:SF6">
    <property type="entry name" value="L-THREONINE DEHYDRATASE CATABOLIC TDCB"/>
    <property type="match status" value="1"/>
</dbReference>
<feature type="domain" description="Tryptophan synthase beta chain-like PALP" evidence="4">
    <location>
        <begin position="19"/>
        <end position="307"/>
    </location>
</feature>
<dbReference type="Pfam" id="PF00291">
    <property type="entry name" value="PALP"/>
    <property type="match status" value="1"/>
</dbReference>
<dbReference type="Proteomes" id="UP000185093">
    <property type="component" value="Unassembled WGS sequence"/>
</dbReference>
<keyword evidence="6" id="KW-1185">Reference proteome</keyword>
<comment type="caution">
    <text evidence="5">The sequence shown here is derived from an EMBL/GenBank/DDBJ whole genome shotgun (WGS) entry which is preliminary data.</text>
</comment>